<evidence type="ECO:0000256" key="1">
    <source>
        <dbReference type="SAM" id="Phobius"/>
    </source>
</evidence>
<feature type="transmembrane region" description="Helical" evidence="1">
    <location>
        <begin position="6"/>
        <end position="26"/>
    </location>
</feature>
<keyword evidence="1" id="KW-0812">Transmembrane</keyword>
<dbReference type="AlphaFoldDB" id="A0A1G2EWR2"/>
<accession>A0A1G2EWR2</accession>
<dbReference type="GO" id="GO:0008444">
    <property type="term" value="F:CDP-diacylglycerol-glycerol-3-phosphate 3-phosphatidyltransferase activity"/>
    <property type="evidence" value="ECO:0007669"/>
    <property type="project" value="InterPro"/>
</dbReference>
<evidence type="ECO:0000313" key="3">
    <source>
        <dbReference type="Proteomes" id="UP000178428"/>
    </source>
</evidence>
<proteinExistence type="predicted"/>
<keyword evidence="1" id="KW-0472">Membrane</keyword>
<dbReference type="STRING" id="1801725.A3J00_00755"/>
<gene>
    <name evidence="2" type="ORF">A3J00_00755</name>
</gene>
<dbReference type="GO" id="GO:0016020">
    <property type="term" value="C:membrane"/>
    <property type="evidence" value="ECO:0007669"/>
    <property type="project" value="InterPro"/>
</dbReference>
<dbReference type="PIRSF" id="PIRSF000847">
    <property type="entry name" value="Phos_ph_gly_syn"/>
    <property type="match status" value="1"/>
</dbReference>
<dbReference type="Proteomes" id="UP000178428">
    <property type="component" value="Unassembled WGS sequence"/>
</dbReference>
<dbReference type="Gene3D" id="1.20.120.1760">
    <property type="match status" value="1"/>
</dbReference>
<feature type="transmembrane region" description="Helical" evidence="1">
    <location>
        <begin position="137"/>
        <end position="155"/>
    </location>
</feature>
<feature type="transmembrane region" description="Helical" evidence="1">
    <location>
        <begin position="83"/>
        <end position="108"/>
    </location>
</feature>
<comment type="caution">
    <text evidence="2">The sequence shown here is derived from an EMBL/GenBank/DDBJ whole genome shotgun (WGS) entry which is preliminary data.</text>
</comment>
<reference evidence="2 3" key="1">
    <citation type="journal article" date="2016" name="Nat. Commun.">
        <title>Thousands of microbial genomes shed light on interconnected biogeochemical processes in an aquifer system.</title>
        <authorList>
            <person name="Anantharaman K."/>
            <person name="Brown C.T."/>
            <person name="Hug L.A."/>
            <person name="Sharon I."/>
            <person name="Castelle C.J."/>
            <person name="Probst A.J."/>
            <person name="Thomas B.C."/>
            <person name="Singh A."/>
            <person name="Wilkins M.J."/>
            <person name="Karaoz U."/>
            <person name="Brodie E.L."/>
            <person name="Williams K.H."/>
            <person name="Hubbard S.S."/>
            <person name="Banfield J.F."/>
        </authorList>
    </citation>
    <scope>NUCLEOTIDE SEQUENCE [LARGE SCALE GENOMIC DNA]</scope>
</reference>
<dbReference type="GO" id="GO:0008654">
    <property type="term" value="P:phospholipid biosynthetic process"/>
    <property type="evidence" value="ECO:0007669"/>
    <property type="project" value="InterPro"/>
</dbReference>
<protein>
    <recommendedName>
        <fullName evidence="4">CDP-diacylglycerol--glycerol-3-phosphate 3-phosphatidyltransferase</fullName>
    </recommendedName>
</protein>
<dbReference type="InterPro" id="IPR043130">
    <property type="entry name" value="CDP-OH_PTrfase_TM_dom"/>
</dbReference>
<dbReference type="EMBL" id="MHMR01000026">
    <property type="protein sequence ID" value="OGZ30183.1"/>
    <property type="molecule type" value="Genomic_DNA"/>
</dbReference>
<evidence type="ECO:0000313" key="2">
    <source>
        <dbReference type="EMBL" id="OGZ30183.1"/>
    </source>
</evidence>
<feature type="transmembrane region" description="Helical" evidence="1">
    <location>
        <begin position="167"/>
        <end position="186"/>
    </location>
</feature>
<dbReference type="InterPro" id="IPR000462">
    <property type="entry name" value="CDP-OH_P_trans"/>
</dbReference>
<evidence type="ECO:0008006" key="4">
    <source>
        <dbReference type="Google" id="ProtNLM"/>
    </source>
</evidence>
<organism evidence="2 3">
    <name type="scientific">Candidatus Niyogibacteria bacterium RIFCSPLOWO2_02_FULL_45_13</name>
    <dbReference type="NCBI Taxonomy" id="1801725"/>
    <lineage>
        <taxon>Bacteria</taxon>
        <taxon>Candidatus Niyogiibacteriota</taxon>
    </lineage>
</organism>
<dbReference type="Pfam" id="PF01066">
    <property type="entry name" value="CDP-OH_P_transf"/>
    <property type="match status" value="1"/>
</dbReference>
<name>A0A1G2EWR2_9BACT</name>
<sequence>MTYADYASLVRIIFGPPFALILYLTVKFPGKYPALEEHWPFLISLIMFLVLALTDALDGRLAKKYGETRFGAFLDPLADKIFLWSYSAVFVFTVAWNAILPLVLLFVLDVWSTVDRVKWYGLREKEIRANKGGKRKMFFHFLAIALFLATLVFWPESAKSEVAFWDTYTAPAGWIFLWSALGYSFLSCWNKHEQRKE</sequence>
<keyword evidence="1" id="KW-1133">Transmembrane helix</keyword>
<dbReference type="InterPro" id="IPR004570">
    <property type="entry name" value="Phosphatidylglycerol_P_synth"/>
</dbReference>